<dbReference type="SMART" id="SM00320">
    <property type="entry name" value="WD40"/>
    <property type="match status" value="17"/>
</dbReference>
<dbReference type="EMBL" id="BRPK01000004">
    <property type="protein sequence ID" value="GLB37973.1"/>
    <property type="molecule type" value="Genomic_DNA"/>
</dbReference>
<reference evidence="6" key="1">
    <citation type="submission" date="2022-07" db="EMBL/GenBank/DDBJ databases">
        <title>The genome of Lyophyllum shimeji provides insight into the initial evolution of ectomycorrhizal fungal genome.</title>
        <authorList>
            <person name="Kobayashi Y."/>
            <person name="Shibata T."/>
            <person name="Hirakawa H."/>
            <person name="Shigenobu S."/>
            <person name="Nishiyama T."/>
            <person name="Yamada A."/>
            <person name="Hasebe M."/>
            <person name="Kawaguchi M."/>
        </authorList>
    </citation>
    <scope>NUCLEOTIDE SEQUENCE</scope>
    <source>
        <strain evidence="6">AT787</strain>
    </source>
</reference>
<dbReference type="PROSITE" id="PS50294">
    <property type="entry name" value="WD_REPEATS_REGION"/>
    <property type="match status" value="15"/>
</dbReference>
<evidence type="ECO:0000313" key="6">
    <source>
        <dbReference type="EMBL" id="GLB37973.1"/>
    </source>
</evidence>
<dbReference type="InterPro" id="IPR001680">
    <property type="entry name" value="WD40_rpt"/>
</dbReference>
<feature type="repeat" description="WD" evidence="3">
    <location>
        <begin position="1254"/>
        <end position="1295"/>
    </location>
</feature>
<dbReference type="PROSITE" id="PS50082">
    <property type="entry name" value="WD_REPEATS_2"/>
    <property type="match status" value="17"/>
</dbReference>
<keyword evidence="7" id="KW-1185">Reference proteome</keyword>
<dbReference type="Gene3D" id="2.130.10.10">
    <property type="entry name" value="YVTN repeat-like/Quinoprotein amine dehydrogenase"/>
    <property type="match status" value="7"/>
</dbReference>
<feature type="repeat" description="WD" evidence="3">
    <location>
        <begin position="1086"/>
        <end position="1127"/>
    </location>
</feature>
<dbReference type="InterPro" id="IPR036322">
    <property type="entry name" value="WD40_repeat_dom_sf"/>
</dbReference>
<dbReference type="CDD" id="cd00200">
    <property type="entry name" value="WD40"/>
    <property type="match status" value="2"/>
</dbReference>
<dbReference type="PROSITE" id="PS50837">
    <property type="entry name" value="NACHT"/>
    <property type="match status" value="1"/>
</dbReference>
<feature type="repeat" description="WD" evidence="3">
    <location>
        <begin position="1337"/>
        <end position="1378"/>
    </location>
</feature>
<dbReference type="InterPro" id="IPR020472">
    <property type="entry name" value="WD40_PAC1"/>
</dbReference>
<feature type="repeat" description="WD" evidence="3">
    <location>
        <begin position="876"/>
        <end position="908"/>
    </location>
</feature>
<dbReference type="SUPFAM" id="SSF52540">
    <property type="entry name" value="P-loop containing nucleoside triphosphate hydrolases"/>
    <property type="match status" value="1"/>
</dbReference>
<feature type="repeat" description="WD" evidence="3">
    <location>
        <begin position="1044"/>
        <end position="1085"/>
    </location>
</feature>
<feature type="domain" description="NACHT" evidence="5">
    <location>
        <begin position="243"/>
        <end position="389"/>
    </location>
</feature>
<dbReference type="PANTHER" id="PTHR44129">
    <property type="entry name" value="WD REPEAT-CONTAINING PROTEIN POP1"/>
    <property type="match status" value="1"/>
</dbReference>
<dbReference type="InterPro" id="IPR050349">
    <property type="entry name" value="WD_LIS1/nudF_dynein_reg"/>
</dbReference>
<dbReference type="InterPro" id="IPR011047">
    <property type="entry name" value="Quinoprotein_ADH-like_sf"/>
</dbReference>
<evidence type="ECO:0000259" key="5">
    <source>
        <dbReference type="PROSITE" id="PS50837"/>
    </source>
</evidence>
<dbReference type="InterPro" id="IPR007111">
    <property type="entry name" value="NACHT_NTPase"/>
</dbReference>
<dbReference type="CDD" id="cd21037">
    <property type="entry name" value="MLKL_NTD"/>
    <property type="match status" value="1"/>
</dbReference>
<evidence type="ECO:0000313" key="7">
    <source>
        <dbReference type="Proteomes" id="UP001063166"/>
    </source>
</evidence>
<organism evidence="6 7">
    <name type="scientific">Lyophyllum shimeji</name>
    <name type="common">Hon-shimeji</name>
    <name type="synonym">Tricholoma shimeji</name>
    <dbReference type="NCBI Taxonomy" id="47721"/>
    <lineage>
        <taxon>Eukaryota</taxon>
        <taxon>Fungi</taxon>
        <taxon>Dikarya</taxon>
        <taxon>Basidiomycota</taxon>
        <taxon>Agaricomycotina</taxon>
        <taxon>Agaricomycetes</taxon>
        <taxon>Agaricomycetidae</taxon>
        <taxon>Agaricales</taxon>
        <taxon>Tricholomatineae</taxon>
        <taxon>Lyophyllaceae</taxon>
        <taxon>Lyophyllum</taxon>
    </lineage>
</organism>
<dbReference type="InterPro" id="IPR059179">
    <property type="entry name" value="MLKL-like_MCAfunc"/>
</dbReference>
<dbReference type="PRINTS" id="PR00320">
    <property type="entry name" value="GPROTEINBRPT"/>
</dbReference>
<feature type="repeat" description="WD" evidence="3">
    <location>
        <begin position="1002"/>
        <end position="1043"/>
    </location>
</feature>
<keyword evidence="2" id="KW-0677">Repeat</keyword>
<feature type="repeat" description="WD" evidence="3">
    <location>
        <begin position="918"/>
        <end position="959"/>
    </location>
</feature>
<feature type="repeat" description="WD" evidence="3">
    <location>
        <begin position="960"/>
        <end position="1001"/>
    </location>
</feature>
<dbReference type="Pfam" id="PF24883">
    <property type="entry name" value="NPHP3_N"/>
    <property type="match status" value="1"/>
</dbReference>
<proteinExistence type="predicted"/>
<dbReference type="InterPro" id="IPR055442">
    <property type="entry name" value="Beta-prop_EML-like_2nd"/>
</dbReference>
<feature type="repeat" description="WD" evidence="3">
    <location>
        <begin position="1462"/>
        <end position="1503"/>
    </location>
</feature>
<feature type="region of interest" description="Disordered" evidence="4">
    <location>
        <begin position="1"/>
        <end position="38"/>
    </location>
</feature>
<dbReference type="Pfam" id="PF00400">
    <property type="entry name" value="WD40"/>
    <property type="match status" value="13"/>
</dbReference>
<feature type="repeat" description="WD" evidence="3">
    <location>
        <begin position="1128"/>
        <end position="1169"/>
    </location>
</feature>
<dbReference type="Gene3D" id="3.40.50.300">
    <property type="entry name" value="P-loop containing nucleotide triphosphate hydrolases"/>
    <property type="match status" value="1"/>
</dbReference>
<accession>A0A9P3ULT4</accession>
<dbReference type="Pfam" id="PF23414">
    <property type="entry name" value="Beta-prop_EML_2"/>
    <property type="match status" value="1"/>
</dbReference>
<dbReference type="Proteomes" id="UP001063166">
    <property type="component" value="Unassembled WGS sequence"/>
</dbReference>
<feature type="repeat" description="WD" evidence="3">
    <location>
        <begin position="1420"/>
        <end position="1461"/>
    </location>
</feature>
<feature type="repeat" description="WD" evidence="3">
    <location>
        <begin position="792"/>
        <end position="833"/>
    </location>
</feature>
<evidence type="ECO:0000256" key="3">
    <source>
        <dbReference type="PROSITE-ProRule" id="PRU00221"/>
    </source>
</evidence>
<feature type="repeat" description="WD" evidence="3">
    <location>
        <begin position="1212"/>
        <end position="1253"/>
    </location>
</feature>
<keyword evidence="1 3" id="KW-0853">WD repeat</keyword>
<feature type="repeat" description="WD" evidence="3">
    <location>
        <begin position="834"/>
        <end position="875"/>
    </location>
</feature>
<dbReference type="InterPro" id="IPR015943">
    <property type="entry name" value="WD40/YVTN_repeat-like_dom_sf"/>
</dbReference>
<dbReference type="SUPFAM" id="SSF50998">
    <property type="entry name" value="Quinoprotein alcohol dehydrogenase-like"/>
    <property type="match status" value="1"/>
</dbReference>
<dbReference type="OrthoDB" id="538223at2759"/>
<dbReference type="InterPro" id="IPR019775">
    <property type="entry name" value="WD40_repeat_CS"/>
</dbReference>
<comment type="caution">
    <text evidence="6">The sequence shown here is derived from an EMBL/GenBank/DDBJ whole genome shotgun (WGS) entry which is preliminary data.</text>
</comment>
<sequence>MKIPDKQAAANSKSKQPGFWSRMGRSKTPGQLKKSTSPETPILGVLETTLTLLVAAIDGVPVPGLKGALGGLLAIIRSTKLHKQNVEALQDLETNIKQLIDAILKPLQEAGITPIPTSLQERVVKLVSEIAECNNEMKLLASRRSVGRFFTGTDDAQIIHGLNSKLRECIDRFLLGGAIAQNLDINVLKVHAQSNLVDKLPRGHAAYNSNTRNSATTCFKGTRVKLLRRVYDWLASTDPTEPRIFWLNGLAGTGKTTIAHTVAEYCDQNGSLGASFFFSRDVTDRSNSLLVFATIAFQLSTFSATFKNLIAQALEADPDAGHANFQTQLQKLIIQPLRKLPKSTSTVVVVMDALDECTQEKDVPDILKLLATELRTLYFPLKFFVTSRPEHQIRAAFESQLLRAISKPFILHDIETSFVKQDIEIYLGYRLKEIAATLLGHDNWPTKEQVQMLAERAAGLFIFASTAVRFIEDENYDDPEQQLTTLLKSSGKAVEGASPFDGLDQLYTGVLRKALPDTVAAARRKQFRTVVGTIILLFDPLPLGPIERLLRIEAGSARKALLRLHSLLAIPGSDAGVPRVLHPSFQDYLTNADRCAESHAYIDPQEHHGNLAMLCLDCLKSSLKRDICDIKEPALNSDIEDLESRLQEVAPVELRYACVHWAAHVSRASANDRDVVEAVESFAYTHFLFWLELLSLLGRLDTAIRGIKLAQQWLTRSTRSRHELLIFFNDAERLVLKFYQPIAESALHVYYSALPFIPGDTVLYRKYAGGLEHSITLVSGGETLWDPLLRTMEGHADQVRSVSFSSDGTRIVSGSWDFTVRIWDSLTGALLNTLLGHERDVKSASFSPDSSHIASASEDETVRLWDVSTGRELAKLQAHTRDVTSIAFAPDMQHLVSGSEDATVRIWDWPAHILLATLKGHDHYVRSVSYSHDSTRVVSASEDSTVRIWDARRHRLLATLSGHTGAALSAVFSPDSRRVISGSGDETVRVWCAKDYKHLATLSGHSSYVTSVAVSSDGSRIASGSGDQTVRLWDAATFTPISIFPGHLTAIWSVAFSPDGTRCASGSGDRTVRLWDTSTKTQSSSWKNRASYITSVAYSARGTHIICGSETGTLQIWDAATKLPIAAIQAHPREITSLAFSSDGARIASASGDTTIRVWDAATRNLLVTSKGHTRLVRSVAFSSDGVRLVSGSEDTTIRVWSSLTGQLLLTIDGHSSYVMSAGFNADGTRVVSGSEDASVRIWDSFTGAPILTLEGHLRDVMGVAYSPDDTMIVSVSEDKTLRLWDSRTGTCLRTFTGHTRDLRAVAFSSDSRLLVTGSENMTARVWDIASGLLTTLEGHTGYVRSVAFSPDAKSVVSGSEDSTVRLWDPRTMESTLLESHSSAVTCACFSADSALVVLGTKDGTVQLWSMTDGVFLASLTGHTRYITCVTFASDQRRAASGSGDKTVRLWDVMSHSLLRTFEGHTNVITSIYFSTDSSYILSWAGEHAELHWDIGTGKAVKPSRPARDLLWDPENPNNYSLVSQWLRHCVNGEYHTVWTPWELRGQVWPTRSSRVLIASNLDKVVIIDFASVQYP</sequence>
<feature type="repeat" description="WD" evidence="3">
    <location>
        <begin position="1378"/>
        <end position="1419"/>
    </location>
</feature>
<dbReference type="SUPFAM" id="SSF50978">
    <property type="entry name" value="WD40 repeat-like"/>
    <property type="match status" value="2"/>
</dbReference>
<gene>
    <name evidence="6" type="ORF">LshimejAT787_0410240</name>
</gene>
<evidence type="ECO:0000256" key="4">
    <source>
        <dbReference type="SAM" id="MobiDB-lite"/>
    </source>
</evidence>
<evidence type="ECO:0000256" key="1">
    <source>
        <dbReference type="ARBA" id="ARBA00022574"/>
    </source>
</evidence>
<protein>
    <recommendedName>
        <fullName evidence="5">NACHT domain-containing protein</fullName>
    </recommendedName>
</protein>
<feature type="repeat" description="WD" evidence="3">
    <location>
        <begin position="1296"/>
        <end position="1337"/>
    </location>
</feature>
<name>A0A9P3ULT4_LYOSH</name>
<feature type="repeat" description="WD" evidence="3">
    <location>
        <begin position="1170"/>
        <end position="1211"/>
    </location>
</feature>
<dbReference type="InterPro" id="IPR027417">
    <property type="entry name" value="P-loop_NTPase"/>
</dbReference>
<evidence type="ECO:0000256" key="2">
    <source>
        <dbReference type="ARBA" id="ARBA00022737"/>
    </source>
</evidence>
<dbReference type="InterPro" id="IPR056884">
    <property type="entry name" value="NPHP3-like_N"/>
</dbReference>
<dbReference type="PROSITE" id="PS00678">
    <property type="entry name" value="WD_REPEATS_1"/>
    <property type="match status" value="5"/>
</dbReference>